<dbReference type="GeneID" id="111245899"/>
<dbReference type="PANTHER" id="PTHR46814:SF1">
    <property type="entry name" value="EGALITARIAN, ISOFORM B"/>
    <property type="match status" value="1"/>
</dbReference>
<feature type="region of interest" description="Disordered" evidence="1">
    <location>
        <begin position="267"/>
        <end position="293"/>
    </location>
</feature>
<dbReference type="Proteomes" id="UP000594260">
    <property type="component" value="Unplaced"/>
</dbReference>
<dbReference type="InterPro" id="IPR002562">
    <property type="entry name" value="3'-5'_exonuclease_dom"/>
</dbReference>
<feature type="compositionally biased region" description="Basic and acidic residues" evidence="1">
    <location>
        <begin position="892"/>
        <end position="907"/>
    </location>
</feature>
<dbReference type="InterPro" id="IPR036397">
    <property type="entry name" value="RNaseH_sf"/>
</dbReference>
<dbReference type="InParanoid" id="A0A7M7JDT4"/>
<dbReference type="FunCoup" id="A0A7M7JDT4">
    <property type="interactions" value="18"/>
</dbReference>
<proteinExistence type="predicted"/>
<evidence type="ECO:0000313" key="3">
    <source>
        <dbReference type="EnsemblMetazoa" id="XP_022650616"/>
    </source>
</evidence>
<dbReference type="EnsemblMetazoa" id="XM_022794881">
    <property type="protein sequence ID" value="XP_022650616"/>
    <property type="gene ID" value="LOC111245899"/>
</dbReference>
<dbReference type="KEGG" id="vde:111245899"/>
<dbReference type="PANTHER" id="PTHR46814">
    <property type="entry name" value="EGALITARIAN, ISOFORM B"/>
    <property type="match status" value="1"/>
</dbReference>
<feature type="region of interest" description="Disordered" evidence="1">
    <location>
        <begin position="892"/>
        <end position="924"/>
    </location>
</feature>
<reference evidence="3" key="1">
    <citation type="submission" date="2021-01" db="UniProtKB">
        <authorList>
            <consortium name="EnsemblMetazoa"/>
        </authorList>
    </citation>
    <scope>IDENTIFICATION</scope>
</reference>
<dbReference type="CDD" id="cd06148">
    <property type="entry name" value="Egl_like_exo"/>
    <property type="match status" value="1"/>
</dbReference>
<dbReference type="Pfam" id="PF01612">
    <property type="entry name" value="DNA_pol_A_exo1"/>
    <property type="match status" value="1"/>
</dbReference>
<dbReference type="RefSeq" id="XP_022650616.1">
    <property type="nucleotide sequence ID" value="XM_022794881.1"/>
</dbReference>
<organism evidence="3 4">
    <name type="scientific">Varroa destructor</name>
    <name type="common">Honeybee mite</name>
    <dbReference type="NCBI Taxonomy" id="109461"/>
    <lineage>
        <taxon>Eukaryota</taxon>
        <taxon>Metazoa</taxon>
        <taxon>Ecdysozoa</taxon>
        <taxon>Arthropoda</taxon>
        <taxon>Chelicerata</taxon>
        <taxon>Arachnida</taxon>
        <taxon>Acari</taxon>
        <taxon>Parasitiformes</taxon>
        <taxon>Mesostigmata</taxon>
        <taxon>Gamasina</taxon>
        <taxon>Dermanyssoidea</taxon>
        <taxon>Varroidae</taxon>
        <taxon>Varroa</taxon>
    </lineage>
</organism>
<dbReference type="InterPro" id="IPR012337">
    <property type="entry name" value="RNaseH-like_sf"/>
</dbReference>
<evidence type="ECO:0000313" key="4">
    <source>
        <dbReference type="Proteomes" id="UP000594260"/>
    </source>
</evidence>
<dbReference type="OrthoDB" id="26838at2759"/>
<feature type="region of interest" description="Disordered" evidence="1">
    <location>
        <begin position="783"/>
        <end position="853"/>
    </location>
</feature>
<accession>A0A7M7JDT4</accession>
<dbReference type="SUPFAM" id="SSF53098">
    <property type="entry name" value="Ribonuclease H-like"/>
    <property type="match status" value="1"/>
</dbReference>
<evidence type="ECO:0000256" key="1">
    <source>
        <dbReference type="SAM" id="MobiDB-lite"/>
    </source>
</evidence>
<keyword evidence="4" id="KW-1185">Reference proteome</keyword>
<feature type="domain" description="3'-5' exonuclease" evidence="2">
    <location>
        <begin position="351"/>
        <end position="543"/>
    </location>
</feature>
<feature type="compositionally biased region" description="Polar residues" evidence="1">
    <location>
        <begin position="795"/>
        <end position="822"/>
    </location>
</feature>
<dbReference type="SMART" id="SM00474">
    <property type="entry name" value="35EXOc"/>
    <property type="match status" value="1"/>
</dbReference>
<feature type="compositionally biased region" description="Pro residues" evidence="1">
    <location>
        <begin position="274"/>
        <end position="288"/>
    </location>
</feature>
<evidence type="ECO:0000259" key="2">
    <source>
        <dbReference type="SMART" id="SM00474"/>
    </source>
</evidence>
<dbReference type="AlphaFoldDB" id="A0A7M7JDT4"/>
<dbReference type="GO" id="GO:0008408">
    <property type="term" value="F:3'-5' exonuclease activity"/>
    <property type="evidence" value="ECO:0007669"/>
    <property type="project" value="InterPro"/>
</dbReference>
<dbReference type="CTD" id="37757"/>
<dbReference type="OMA" id="GNPNKDQ"/>
<dbReference type="GO" id="GO:0003676">
    <property type="term" value="F:nucleic acid binding"/>
    <property type="evidence" value="ECO:0007669"/>
    <property type="project" value="InterPro"/>
</dbReference>
<feature type="compositionally biased region" description="Low complexity" evidence="1">
    <location>
        <begin position="824"/>
        <end position="849"/>
    </location>
</feature>
<feature type="compositionally biased region" description="Acidic residues" evidence="1">
    <location>
        <begin position="638"/>
        <end position="660"/>
    </location>
</feature>
<dbReference type="Gene3D" id="3.30.420.10">
    <property type="entry name" value="Ribonuclease H-like superfamily/Ribonuclease H"/>
    <property type="match status" value="1"/>
</dbReference>
<name>A0A7M7JDT4_VARDE</name>
<dbReference type="GO" id="GO:0006139">
    <property type="term" value="P:nucleobase-containing compound metabolic process"/>
    <property type="evidence" value="ECO:0007669"/>
    <property type="project" value="InterPro"/>
</dbReference>
<dbReference type="InterPro" id="IPR056589">
    <property type="entry name" value="WH_Egal-1"/>
</dbReference>
<dbReference type="Pfam" id="PF23713">
    <property type="entry name" value="WHD_Egal"/>
    <property type="match status" value="3"/>
</dbReference>
<protein>
    <recommendedName>
        <fullName evidence="2">3'-5' exonuclease domain-containing protein</fullName>
    </recommendedName>
</protein>
<sequence length="924" mass="102060">MEGKDYDQIRNLTLMFFIERLMDKGQPRTLHDLSCQFGTKGFTKEMRQIAGGSQSGLKKFLQQYPSIFTIEGDQVSVTNFNSNSANVKRRDYEQEAVDYFRTKLEQYGNAEVPIKSLLGHRSQASPEVRHISGQHGKEFRDFLAKHPDIFVLKDDHVVLRSVLENVEGGASLIHLEEDTSLVEEEPPALDSHLREQLCSIFEQHVKSRSSVSVDNLFLHLTSRFSRDVYSKMIKCSGDLCAFLKMNSHIFHVQSNIVTISAERLRQAAQTRIQPDPPAPKPPPQPSPAQPQSIQQRIKNQILKVVAENSAMEYRERGGAAGSYSHTPPAIVQNPQQTLEQQKCLQEMLRNVRIIAKPKECATLVHNLLNKQYESVAVDAEGVNLGPKGPMTLLQVATPDRQVYLFDLLSNPALLQDGKLRELLESERVLKVMHDCRNDSAALYHQFGITLRNVFDTQAAHAVLQQQDHAKPVYKVKNISLATLCDMYGGPLNPRRDQMKALYRRDQKFWSRRPLTDDMIFHAAFDVICLSAPSVLDNLKAAIREESKSLMQDLCQEQIHSYIQPDEVKLKKKQRKVDHEVSDLRARLSGNSVKPIVLSNREIRLLRYIELTDEEIAKIEGSPKVAKKLERLRSHGKEDGDEEDEECEDGDYGEEESEESDTASQPRSGDYWSYVSDEPSSLTATSQAAAEPVSSNFSLNSLANNISINNNSNHHNNLNNNNNLDSIGSNVSNLSNSSSGCCCQCHLHNSGAGSGSITGPNSIVRSAGRERTASRGSFSATITTETATTGTSMTAPDSSLSPGTAPVDNTSTTAFSQPNNINDANGLSNHLSNNNGNGTSKTGSGSNGCSPKLVNGNVPLEKTISASAISAMVDEETQTLSTGDVVITRVYFEEGERPGTPPEPERKPNAPNANSTKANPIQLAA</sequence>
<feature type="compositionally biased region" description="Low complexity" evidence="1">
    <location>
        <begin position="783"/>
        <end position="794"/>
    </location>
</feature>
<feature type="region of interest" description="Disordered" evidence="1">
    <location>
        <begin position="631"/>
        <end position="677"/>
    </location>
</feature>